<sequence>MIDFRYHLVSLISVFLALAVGIALGAGPLEETIGETLTGQVEVLRVEKDELRAALDATENDLAASNAFADASGERMLVGALPERRVAVVVLGEVPEERLTAIDDRLAQAGADVTTVVTLAPAWTDPDAQTFRDALASPLVDLLAEPPAQDAGTEAVLADALVEALSVADPADPDAPSADAAALLDLLATGDEPLLTVQGDAGAPADALVVLAADPVVPDEESPAAETATEGVSAQLAVLDAAARLTEGVVLADGPRTADSLTTAVIGGDLAGTVTTVQRVDQVVGQVLVPLALAADIAGETGHHGYGDDLTVLPPAVELAPVDRSVEGAGTEQGEATQGDQ</sequence>
<evidence type="ECO:0008006" key="5">
    <source>
        <dbReference type="Google" id="ProtNLM"/>
    </source>
</evidence>
<dbReference type="Pfam" id="PF11382">
    <property type="entry name" value="MctB"/>
    <property type="match status" value="1"/>
</dbReference>
<evidence type="ECO:0000313" key="3">
    <source>
        <dbReference type="Proteomes" id="UP000577956"/>
    </source>
</evidence>
<dbReference type="RefSeq" id="WP_140459134.1">
    <property type="nucleotide sequence ID" value="NZ_BAABFI010000004.1"/>
</dbReference>
<evidence type="ECO:0000313" key="2">
    <source>
        <dbReference type="EMBL" id="NYD84514.1"/>
    </source>
</evidence>
<dbReference type="GO" id="GO:0016020">
    <property type="term" value="C:membrane"/>
    <property type="evidence" value="ECO:0007669"/>
    <property type="project" value="InterPro"/>
</dbReference>
<dbReference type="Proteomes" id="UP000618382">
    <property type="component" value="Unassembled WGS sequence"/>
</dbReference>
<accession>A0A7Y9JXA5</accession>
<dbReference type="EMBL" id="JACCBK010000001">
    <property type="protein sequence ID" value="NYD84514.1"/>
    <property type="molecule type" value="Genomic_DNA"/>
</dbReference>
<comment type="caution">
    <text evidence="2">The sequence shown here is derived from an EMBL/GenBank/DDBJ whole genome shotgun (WGS) entry which is preliminary data.</text>
</comment>
<dbReference type="GO" id="GO:0055070">
    <property type="term" value="P:copper ion homeostasis"/>
    <property type="evidence" value="ECO:0007669"/>
    <property type="project" value="InterPro"/>
</dbReference>
<dbReference type="InterPro" id="IPR021522">
    <property type="entry name" value="MctB"/>
</dbReference>
<evidence type="ECO:0000313" key="1">
    <source>
        <dbReference type="EMBL" id="GIG31579.1"/>
    </source>
</evidence>
<reference evidence="1 4" key="2">
    <citation type="submission" date="2021-01" db="EMBL/GenBank/DDBJ databases">
        <title>Whole genome shotgun sequence of Cellulomonas oligotrophica NBRC 109435.</title>
        <authorList>
            <person name="Komaki H."/>
            <person name="Tamura T."/>
        </authorList>
    </citation>
    <scope>NUCLEOTIDE SEQUENCE [LARGE SCALE GENOMIC DNA]</scope>
    <source>
        <strain evidence="1 4">NBRC 109435</strain>
    </source>
</reference>
<organism evidence="2 3">
    <name type="scientific">Cellulomonas oligotrophica</name>
    <dbReference type="NCBI Taxonomy" id="931536"/>
    <lineage>
        <taxon>Bacteria</taxon>
        <taxon>Bacillati</taxon>
        <taxon>Actinomycetota</taxon>
        <taxon>Actinomycetes</taxon>
        <taxon>Micrococcales</taxon>
        <taxon>Cellulomonadaceae</taxon>
        <taxon>Cellulomonas</taxon>
    </lineage>
</organism>
<dbReference type="EMBL" id="BONN01000002">
    <property type="protein sequence ID" value="GIG31579.1"/>
    <property type="molecule type" value="Genomic_DNA"/>
</dbReference>
<gene>
    <name evidence="2" type="ORF">BKA21_000063</name>
    <name evidence="1" type="ORF">Col01nite_07380</name>
</gene>
<dbReference type="AlphaFoldDB" id="A0A7Y9JXA5"/>
<name>A0A7Y9JXA5_9CELL</name>
<dbReference type="Proteomes" id="UP000577956">
    <property type="component" value="Unassembled WGS sequence"/>
</dbReference>
<evidence type="ECO:0000313" key="4">
    <source>
        <dbReference type="Proteomes" id="UP000618382"/>
    </source>
</evidence>
<proteinExistence type="predicted"/>
<keyword evidence="4" id="KW-1185">Reference proteome</keyword>
<protein>
    <recommendedName>
        <fullName evidence="5">Copper transporter MctB</fullName>
    </recommendedName>
</protein>
<reference evidence="2 3" key="1">
    <citation type="submission" date="2020-07" db="EMBL/GenBank/DDBJ databases">
        <title>Sequencing the genomes of 1000 actinobacteria strains.</title>
        <authorList>
            <person name="Klenk H.-P."/>
        </authorList>
    </citation>
    <scope>NUCLEOTIDE SEQUENCE [LARGE SCALE GENOMIC DNA]</scope>
    <source>
        <strain evidence="2 3">DSM 24482</strain>
    </source>
</reference>